<feature type="compositionally biased region" description="Acidic residues" evidence="1">
    <location>
        <begin position="171"/>
        <end position="182"/>
    </location>
</feature>
<dbReference type="STRING" id="930992.A0A0C9ZU38"/>
<protein>
    <submittedName>
        <fullName evidence="2">Uncharacterized protein</fullName>
    </submittedName>
</protein>
<accession>A0A0C9ZU38</accession>
<name>A0A0C9ZU38_9AGAM</name>
<reference evidence="3" key="2">
    <citation type="submission" date="2015-01" db="EMBL/GenBank/DDBJ databases">
        <title>Evolutionary Origins and Diversification of the Mycorrhizal Mutualists.</title>
        <authorList>
            <consortium name="DOE Joint Genome Institute"/>
            <consortium name="Mycorrhizal Genomics Consortium"/>
            <person name="Kohler A."/>
            <person name="Kuo A."/>
            <person name="Nagy L.G."/>
            <person name="Floudas D."/>
            <person name="Copeland A."/>
            <person name="Barry K.W."/>
            <person name="Cichocki N."/>
            <person name="Veneault-Fourrey C."/>
            <person name="LaButti K."/>
            <person name="Lindquist E.A."/>
            <person name="Lipzen A."/>
            <person name="Lundell T."/>
            <person name="Morin E."/>
            <person name="Murat C."/>
            <person name="Riley R."/>
            <person name="Ohm R."/>
            <person name="Sun H."/>
            <person name="Tunlid A."/>
            <person name="Henrissat B."/>
            <person name="Grigoriev I.V."/>
            <person name="Hibbett D.S."/>
            <person name="Martin F."/>
        </authorList>
    </citation>
    <scope>NUCLEOTIDE SEQUENCE [LARGE SCALE GENOMIC DNA]</scope>
    <source>
        <strain evidence="3">UH-Slu-Lm8-n1</strain>
    </source>
</reference>
<dbReference type="OrthoDB" id="3183767at2759"/>
<dbReference type="Proteomes" id="UP000054485">
    <property type="component" value="Unassembled WGS sequence"/>
</dbReference>
<evidence type="ECO:0000256" key="1">
    <source>
        <dbReference type="SAM" id="MobiDB-lite"/>
    </source>
</evidence>
<dbReference type="InParanoid" id="A0A0C9ZU38"/>
<proteinExistence type="predicted"/>
<reference evidence="2 3" key="1">
    <citation type="submission" date="2014-04" db="EMBL/GenBank/DDBJ databases">
        <authorList>
            <consortium name="DOE Joint Genome Institute"/>
            <person name="Kuo A."/>
            <person name="Ruytinx J."/>
            <person name="Rineau F."/>
            <person name="Colpaert J."/>
            <person name="Kohler A."/>
            <person name="Nagy L.G."/>
            <person name="Floudas D."/>
            <person name="Copeland A."/>
            <person name="Barry K.W."/>
            <person name="Cichocki N."/>
            <person name="Veneault-Fourrey C."/>
            <person name="LaButti K."/>
            <person name="Lindquist E.A."/>
            <person name="Lipzen A."/>
            <person name="Lundell T."/>
            <person name="Morin E."/>
            <person name="Murat C."/>
            <person name="Sun H."/>
            <person name="Tunlid A."/>
            <person name="Henrissat B."/>
            <person name="Grigoriev I.V."/>
            <person name="Hibbett D.S."/>
            <person name="Martin F."/>
            <person name="Nordberg H.P."/>
            <person name="Cantor M.N."/>
            <person name="Hua S.X."/>
        </authorList>
    </citation>
    <scope>NUCLEOTIDE SEQUENCE [LARGE SCALE GENOMIC DNA]</scope>
    <source>
        <strain evidence="2 3">UH-Slu-Lm8-n1</strain>
    </source>
</reference>
<dbReference type="EMBL" id="KN836092">
    <property type="protein sequence ID" value="KIK32861.1"/>
    <property type="molecule type" value="Genomic_DNA"/>
</dbReference>
<dbReference type="HOGENOM" id="CLU_002498_6_1_1"/>
<dbReference type="AlphaFoldDB" id="A0A0C9ZU38"/>
<evidence type="ECO:0000313" key="3">
    <source>
        <dbReference type="Proteomes" id="UP000054485"/>
    </source>
</evidence>
<feature type="non-terminal residue" evidence="2">
    <location>
        <position position="1"/>
    </location>
</feature>
<organism evidence="2 3">
    <name type="scientific">Suillus luteus UH-Slu-Lm8-n1</name>
    <dbReference type="NCBI Taxonomy" id="930992"/>
    <lineage>
        <taxon>Eukaryota</taxon>
        <taxon>Fungi</taxon>
        <taxon>Dikarya</taxon>
        <taxon>Basidiomycota</taxon>
        <taxon>Agaricomycotina</taxon>
        <taxon>Agaricomycetes</taxon>
        <taxon>Agaricomycetidae</taxon>
        <taxon>Boletales</taxon>
        <taxon>Suillineae</taxon>
        <taxon>Suillaceae</taxon>
        <taxon>Suillus</taxon>
    </lineage>
</organism>
<evidence type="ECO:0000313" key="2">
    <source>
        <dbReference type="EMBL" id="KIK32861.1"/>
    </source>
</evidence>
<gene>
    <name evidence="2" type="ORF">CY34DRAFT_39089</name>
</gene>
<feature type="region of interest" description="Disordered" evidence="1">
    <location>
        <begin position="166"/>
        <end position="190"/>
    </location>
</feature>
<keyword evidence="3" id="KW-1185">Reference proteome</keyword>
<sequence length="190" mass="22102">MLLADSHDDGHYIYAKVIGIHHVNVMRVANVYKTCRFEFLFVRWYESVQVHTWNSHTLGRVCFRPLENQNVFGFVDPGMVLRTCHIIPAFSRGQRNPGECGISPLAGDKHDWHEYYVNSFVDRDTLMRFHYGLGVGHIYSHEAGVVEMTVQIQRKYSESWGLMEHTREVPSDDDEDSDSDYQDEYHMGAE</sequence>